<keyword evidence="6" id="KW-0547">Nucleotide-binding</keyword>
<gene>
    <name evidence="14" type="ORF">UFOPK2754_00649</name>
    <name evidence="15" type="ORF">UFOPK3139_03218</name>
    <name evidence="16" type="ORF">UFOPK3543_00342</name>
    <name evidence="17" type="ORF">UFOPK3967_02990</name>
</gene>
<accession>A0A6J6SF44</accession>
<evidence type="ECO:0000256" key="6">
    <source>
        <dbReference type="ARBA" id="ARBA00022741"/>
    </source>
</evidence>
<dbReference type="InterPro" id="IPR001697">
    <property type="entry name" value="Pyr_Knase"/>
</dbReference>
<dbReference type="GO" id="GO:0016301">
    <property type="term" value="F:kinase activity"/>
    <property type="evidence" value="ECO:0007669"/>
    <property type="project" value="UniProtKB-KW"/>
</dbReference>
<dbReference type="InterPro" id="IPR015795">
    <property type="entry name" value="Pyrv_Knase_C"/>
</dbReference>
<dbReference type="InterPro" id="IPR015806">
    <property type="entry name" value="Pyrv_Knase_insert_dom_sf"/>
</dbReference>
<dbReference type="PANTHER" id="PTHR11817">
    <property type="entry name" value="PYRUVATE KINASE"/>
    <property type="match status" value="1"/>
</dbReference>
<sequence length="478" mass="51123">MSMHRRTKIVASIGPASDDEATLRAMIRAGMDVARINLSHGTIEDGLERYHRVRAAAREEGRHIGIIADLPGPKVRAANFGDGGVLLPTGGVVQLTSGNDRSTAEVIEVDYASLLTDIQVSDRLVLGDGKIVLTVTEKNPDKILASITAGGVARGRPGVHIPSDRLSMSTPTPADFRALDAFVDVGVDMVALSFVRSAHDVRRVGTEPFPRGPLLISKIETRAAVENLTGIIEASGAIMVARGDLGNECSIEDLPHLQKMIIRECIAVGRPVITATQMLESMIESPQPTRAEASDVANAVWDGSSALMLSGETAVGIDPVNVIRTMARIARRADEEFDYAGWAASLAKLRMTHEDVSAHSVTDAMTMAAWRAASELGLNTIVCISGSGFTIRSMARFRPAARILGFSHNARTVEQLTLSWGTTPIQLDKEGTNEEMVHRALELAREGGHVHSGELVAVLAGMSVAARATNVLRLEYVP</sequence>
<dbReference type="Pfam" id="PF02887">
    <property type="entry name" value="PK_C"/>
    <property type="match status" value="1"/>
</dbReference>
<evidence type="ECO:0000256" key="1">
    <source>
        <dbReference type="ARBA" id="ARBA00004997"/>
    </source>
</evidence>
<dbReference type="NCBIfam" id="TIGR01064">
    <property type="entry name" value="pyruv_kin"/>
    <property type="match status" value="1"/>
</dbReference>
<evidence type="ECO:0000256" key="10">
    <source>
        <dbReference type="ARBA" id="ARBA00023152"/>
    </source>
</evidence>
<comment type="pathway">
    <text evidence="1">Carbohydrate degradation; glycolysis; pyruvate from D-glyceraldehyde 3-phosphate: step 5/5.</text>
</comment>
<keyword evidence="10" id="KW-0324">Glycolysis</keyword>
<dbReference type="EC" id="2.7.1.40" evidence="3"/>
<dbReference type="InterPro" id="IPR015813">
    <property type="entry name" value="Pyrv/PenolPyrv_kinase-like_dom"/>
</dbReference>
<keyword evidence="7" id="KW-0418">Kinase</keyword>
<evidence type="ECO:0000313" key="16">
    <source>
        <dbReference type="EMBL" id="CAB4892097.1"/>
    </source>
</evidence>
<comment type="similarity">
    <text evidence="2">Belongs to the pyruvate kinase family.</text>
</comment>
<dbReference type="EMBL" id="CAFBOS010000286">
    <property type="protein sequence ID" value="CAB5024956.1"/>
    <property type="molecule type" value="Genomic_DNA"/>
</dbReference>
<dbReference type="AlphaFoldDB" id="A0A6J6SF44"/>
<dbReference type="UniPathway" id="UPA00109">
    <property type="reaction ID" value="UER00188"/>
</dbReference>
<name>A0A6J6SF44_9ZZZZ</name>
<evidence type="ECO:0000256" key="3">
    <source>
        <dbReference type="ARBA" id="ARBA00012142"/>
    </source>
</evidence>
<dbReference type="GO" id="GO:0030955">
    <property type="term" value="F:potassium ion binding"/>
    <property type="evidence" value="ECO:0007669"/>
    <property type="project" value="InterPro"/>
</dbReference>
<evidence type="ECO:0000313" key="17">
    <source>
        <dbReference type="EMBL" id="CAB5024956.1"/>
    </source>
</evidence>
<keyword evidence="11" id="KW-0670">Pyruvate</keyword>
<evidence type="ECO:0000256" key="9">
    <source>
        <dbReference type="ARBA" id="ARBA00022842"/>
    </source>
</evidence>
<dbReference type="Gene3D" id="3.40.1380.20">
    <property type="entry name" value="Pyruvate kinase, C-terminal domain"/>
    <property type="match status" value="1"/>
</dbReference>
<dbReference type="EMBL" id="CAFABA010000233">
    <property type="protein sequence ID" value="CAB4836773.1"/>
    <property type="molecule type" value="Genomic_DNA"/>
</dbReference>
<evidence type="ECO:0000259" key="13">
    <source>
        <dbReference type="Pfam" id="PF02887"/>
    </source>
</evidence>
<dbReference type="Gene3D" id="3.20.20.60">
    <property type="entry name" value="Phosphoenolpyruvate-binding domains"/>
    <property type="match status" value="1"/>
</dbReference>
<feature type="domain" description="Pyruvate kinase barrel" evidence="12">
    <location>
        <begin position="5"/>
        <end position="321"/>
    </location>
</feature>
<evidence type="ECO:0000256" key="8">
    <source>
        <dbReference type="ARBA" id="ARBA00022840"/>
    </source>
</evidence>
<dbReference type="GO" id="GO:0000287">
    <property type="term" value="F:magnesium ion binding"/>
    <property type="evidence" value="ECO:0007669"/>
    <property type="project" value="InterPro"/>
</dbReference>
<evidence type="ECO:0000313" key="14">
    <source>
        <dbReference type="EMBL" id="CAB4733536.1"/>
    </source>
</evidence>
<evidence type="ECO:0000256" key="2">
    <source>
        <dbReference type="ARBA" id="ARBA00008663"/>
    </source>
</evidence>
<dbReference type="InterPro" id="IPR040442">
    <property type="entry name" value="Pyrv_kinase-like_dom_sf"/>
</dbReference>
<dbReference type="Pfam" id="PF00224">
    <property type="entry name" value="PK"/>
    <property type="match status" value="1"/>
</dbReference>
<dbReference type="PRINTS" id="PR01050">
    <property type="entry name" value="PYRUVTKNASE"/>
</dbReference>
<dbReference type="InterPro" id="IPR015793">
    <property type="entry name" value="Pyrv_Knase_brl"/>
</dbReference>
<dbReference type="InterPro" id="IPR036918">
    <property type="entry name" value="Pyrv_Knase_C_sf"/>
</dbReference>
<dbReference type="EMBL" id="CAEZYR010000016">
    <property type="protein sequence ID" value="CAB4733536.1"/>
    <property type="molecule type" value="Genomic_DNA"/>
</dbReference>
<keyword evidence="5" id="KW-0479">Metal-binding</keyword>
<evidence type="ECO:0000256" key="4">
    <source>
        <dbReference type="ARBA" id="ARBA00022679"/>
    </source>
</evidence>
<keyword evidence="8" id="KW-0067">ATP-binding</keyword>
<dbReference type="EMBL" id="CAFBMH010000007">
    <property type="protein sequence ID" value="CAB4892097.1"/>
    <property type="molecule type" value="Genomic_DNA"/>
</dbReference>
<evidence type="ECO:0000256" key="7">
    <source>
        <dbReference type="ARBA" id="ARBA00022777"/>
    </source>
</evidence>
<organism evidence="14">
    <name type="scientific">freshwater metagenome</name>
    <dbReference type="NCBI Taxonomy" id="449393"/>
    <lineage>
        <taxon>unclassified sequences</taxon>
        <taxon>metagenomes</taxon>
        <taxon>ecological metagenomes</taxon>
    </lineage>
</organism>
<keyword evidence="4" id="KW-0808">Transferase</keyword>
<dbReference type="GO" id="GO:0004743">
    <property type="term" value="F:pyruvate kinase activity"/>
    <property type="evidence" value="ECO:0007669"/>
    <property type="project" value="UniProtKB-EC"/>
</dbReference>
<dbReference type="NCBIfam" id="NF004491">
    <property type="entry name" value="PRK05826.1"/>
    <property type="match status" value="1"/>
</dbReference>
<dbReference type="GO" id="GO:0005524">
    <property type="term" value="F:ATP binding"/>
    <property type="evidence" value="ECO:0007669"/>
    <property type="project" value="UniProtKB-KW"/>
</dbReference>
<dbReference type="Gene3D" id="2.40.33.10">
    <property type="entry name" value="PK beta-barrel domain-like"/>
    <property type="match status" value="1"/>
</dbReference>
<evidence type="ECO:0000256" key="5">
    <source>
        <dbReference type="ARBA" id="ARBA00022723"/>
    </source>
</evidence>
<dbReference type="SUPFAM" id="SSF51621">
    <property type="entry name" value="Phosphoenolpyruvate/pyruvate domain"/>
    <property type="match status" value="1"/>
</dbReference>
<proteinExistence type="inferred from homology"/>
<evidence type="ECO:0000256" key="11">
    <source>
        <dbReference type="ARBA" id="ARBA00023317"/>
    </source>
</evidence>
<evidence type="ECO:0000259" key="12">
    <source>
        <dbReference type="Pfam" id="PF00224"/>
    </source>
</evidence>
<evidence type="ECO:0000313" key="15">
    <source>
        <dbReference type="EMBL" id="CAB4836773.1"/>
    </source>
</evidence>
<feature type="domain" description="Pyruvate kinase C-terminal" evidence="13">
    <location>
        <begin position="363"/>
        <end position="473"/>
    </location>
</feature>
<protein>
    <recommendedName>
        <fullName evidence="3">pyruvate kinase</fullName>
        <ecNumber evidence="3">2.7.1.40</ecNumber>
    </recommendedName>
</protein>
<dbReference type="SUPFAM" id="SSF50800">
    <property type="entry name" value="PK beta-barrel domain-like"/>
    <property type="match status" value="1"/>
</dbReference>
<keyword evidence="9" id="KW-0460">Magnesium</keyword>
<reference evidence="14" key="1">
    <citation type="submission" date="2020-05" db="EMBL/GenBank/DDBJ databases">
        <authorList>
            <person name="Chiriac C."/>
            <person name="Salcher M."/>
            <person name="Ghai R."/>
            <person name="Kavagutti S V."/>
        </authorList>
    </citation>
    <scope>NUCLEOTIDE SEQUENCE</scope>
</reference>
<dbReference type="SUPFAM" id="SSF52935">
    <property type="entry name" value="PK C-terminal domain-like"/>
    <property type="match status" value="1"/>
</dbReference>
<dbReference type="InterPro" id="IPR011037">
    <property type="entry name" value="Pyrv_Knase-like_insert_dom_sf"/>
</dbReference>